<accession>A0A4R0R966</accession>
<dbReference type="EMBL" id="RWJN01000242">
    <property type="protein sequence ID" value="TCD64340.1"/>
    <property type="molecule type" value="Genomic_DNA"/>
</dbReference>
<dbReference type="AlphaFoldDB" id="A0A4R0R966"/>
<keyword evidence="2" id="KW-1185">Reference proteome</keyword>
<name>A0A4R0R966_9APHY</name>
<gene>
    <name evidence="1" type="ORF">EIP91_004250</name>
</gene>
<protein>
    <submittedName>
        <fullName evidence="1">Uncharacterized protein</fullName>
    </submittedName>
</protein>
<organism evidence="1 2">
    <name type="scientific">Steccherinum ochraceum</name>
    <dbReference type="NCBI Taxonomy" id="92696"/>
    <lineage>
        <taxon>Eukaryota</taxon>
        <taxon>Fungi</taxon>
        <taxon>Dikarya</taxon>
        <taxon>Basidiomycota</taxon>
        <taxon>Agaricomycotina</taxon>
        <taxon>Agaricomycetes</taxon>
        <taxon>Polyporales</taxon>
        <taxon>Steccherinaceae</taxon>
        <taxon>Steccherinum</taxon>
    </lineage>
</organism>
<reference evidence="1 2" key="1">
    <citation type="submission" date="2018-11" db="EMBL/GenBank/DDBJ databases">
        <title>Genome assembly of Steccherinum ochraceum LE-BIN_3174, the white-rot fungus of the Steccherinaceae family (The Residual Polyporoid clade, Polyporales, Basidiomycota).</title>
        <authorList>
            <person name="Fedorova T.V."/>
            <person name="Glazunova O.A."/>
            <person name="Landesman E.O."/>
            <person name="Moiseenko K.V."/>
            <person name="Psurtseva N.V."/>
            <person name="Savinova O.S."/>
            <person name="Shakhova N.V."/>
            <person name="Tyazhelova T.V."/>
            <person name="Vasina D.V."/>
        </authorList>
    </citation>
    <scope>NUCLEOTIDE SEQUENCE [LARGE SCALE GENOMIC DNA]</scope>
    <source>
        <strain evidence="1 2">LE-BIN_3174</strain>
    </source>
</reference>
<dbReference type="Proteomes" id="UP000292702">
    <property type="component" value="Unassembled WGS sequence"/>
</dbReference>
<comment type="caution">
    <text evidence="1">The sequence shown here is derived from an EMBL/GenBank/DDBJ whole genome shotgun (WGS) entry which is preliminary data.</text>
</comment>
<sequence length="297" mass="33711">MSDTLLFDSDPIGPIDFERFPEDDPRFRDVYCDYCINTVVDDLATYHSIKHRTGVPKFHFGRRYLALKGNLAAFSAITKALADLSDDEDYELKITSVLSTEEVIHDDLPRIVLNKTRHRSPTALMPELAQAMQPNDPPPGPFHLKENAMFISERLSSSDRWLYGGATYATSFLIYRTDPADVAITLLRWMQHIADFDPTPFAVTNFTYVATNWATNGVLLFNSGLKPFFDNAQDIADSDGNITLSDLYMLPMTIWSDAFQDKLTFKTQDVQRACYATQTEKQNLARCLIHFLQTPDA</sequence>
<evidence type="ECO:0000313" key="2">
    <source>
        <dbReference type="Proteomes" id="UP000292702"/>
    </source>
</evidence>
<evidence type="ECO:0000313" key="1">
    <source>
        <dbReference type="EMBL" id="TCD64340.1"/>
    </source>
</evidence>
<proteinExistence type="predicted"/>